<evidence type="ECO:0000313" key="7">
    <source>
        <dbReference type="Proteomes" id="UP001148299"/>
    </source>
</evidence>
<organism evidence="6 7">
    <name type="scientific">Penicillium brevicompactum</name>
    <dbReference type="NCBI Taxonomy" id="5074"/>
    <lineage>
        <taxon>Eukaryota</taxon>
        <taxon>Fungi</taxon>
        <taxon>Dikarya</taxon>
        <taxon>Ascomycota</taxon>
        <taxon>Pezizomycotina</taxon>
        <taxon>Eurotiomycetes</taxon>
        <taxon>Eurotiomycetidae</taxon>
        <taxon>Eurotiales</taxon>
        <taxon>Aspergillaceae</taxon>
        <taxon>Penicillium</taxon>
    </lineage>
</organism>
<reference evidence="6" key="2">
    <citation type="journal article" date="2023" name="IMA Fungus">
        <title>Comparative genomic study of the Penicillium genus elucidates a diverse pangenome and 15 lateral gene transfer events.</title>
        <authorList>
            <person name="Petersen C."/>
            <person name="Sorensen T."/>
            <person name="Nielsen M.R."/>
            <person name="Sondergaard T.E."/>
            <person name="Sorensen J.L."/>
            <person name="Fitzpatrick D.A."/>
            <person name="Frisvad J.C."/>
            <person name="Nielsen K.L."/>
        </authorList>
    </citation>
    <scope>NUCLEOTIDE SEQUENCE</scope>
    <source>
        <strain evidence="5">IBT 35673</strain>
        <strain evidence="6">IBT 35675</strain>
    </source>
</reference>
<protein>
    <submittedName>
        <fullName evidence="6">Uncharacterized protein</fullName>
    </submittedName>
</protein>
<evidence type="ECO:0000256" key="3">
    <source>
        <dbReference type="ARBA" id="ARBA00023288"/>
    </source>
</evidence>
<evidence type="ECO:0000256" key="2">
    <source>
        <dbReference type="ARBA" id="ARBA00023139"/>
    </source>
</evidence>
<sequence length="122" mass="12645">MGNICSRNDSDNFSQPGRVVGTSPRNDAPRASVPAKTNWKATPGRTLGQSDSTNAGAGADEARANAAIAAQKRAEGAGPKGKLGSKLAAQKAQTQAQTLGEVSREERAVRDADGAAEARRWE</sequence>
<dbReference type="InterPro" id="IPR031632">
    <property type="entry name" value="SVIP"/>
</dbReference>
<dbReference type="Proteomes" id="UP001147695">
    <property type="component" value="Unassembled WGS sequence"/>
</dbReference>
<dbReference type="EMBL" id="JAPZBR010000001">
    <property type="protein sequence ID" value="KAJ5366565.1"/>
    <property type="molecule type" value="Genomic_DNA"/>
</dbReference>
<keyword evidence="1" id="KW-0519">Myristate</keyword>
<gene>
    <name evidence="5" type="ORF">N7452_009722</name>
    <name evidence="6" type="ORF">N7541_000506</name>
</gene>
<evidence type="ECO:0000313" key="5">
    <source>
        <dbReference type="EMBL" id="KAJ5329332.1"/>
    </source>
</evidence>
<reference evidence="6" key="1">
    <citation type="submission" date="2022-12" db="EMBL/GenBank/DDBJ databases">
        <authorList>
            <person name="Petersen C."/>
        </authorList>
    </citation>
    <scope>NUCLEOTIDE SEQUENCE</scope>
    <source>
        <strain evidence="5">IBT 35673</strain>
        <strain evidence="6">IBT 35675</strain>
    </source>
</reference>
<feature type="compositionally biased region" description="Low complexity" evidence="4">
    <location>
        <begin position="54"/>
        <end position="71"/>
    </location>
</feature>
<name>A0A9W9V4W8_PENBR</name>
<proteinExistence type="predicted"/>
<dbReference type="AlphaFoldDB" id="A0A9W9V4W8"/>
<feature type="region of interest" description="Disordered" evidence="4">
    <location>
        <begin position="1"/>
        <end position="122"/>
    </location>
</feature>
<keyword evidence="2" id="KW-0564">Palmitate</keyword>
<evidence type="ECO:0000256" key="1">
    <source>
        <dbReference type="ARBA" id="ARBA00022707"/>
    </source>
</evidence>
<feature type="compositionally biased region" description="Low complexity" evidence="4">
    <location>
        <begin position="86"/>
        <end position="99"/>
    </location>
</feature>
<keyword evidence="3" id="KW-0449">Lipoprotein</keyword>
<dbReference type="Pfam" id="PF15811">
    <property type="entry name" value="SVIP"/>
    <property type="match status" value="1"/>
</dbReference>
<feature type="compositionally biased region" description="Polar residues" evidence="4">
    <location>
        <begin position="1"/>
        <end position="15"/>
    </location>
</feature>
<dbReference type="OrthoDB" id="5415072at2759"/>
<evidence type="ECO:0000313" key="6">
    <source>
        <dbReference type="EMBL" id="KAJ5366565.1"/>
    </source>
</evidence>
<accession>A0A9W9V4W8</accession>
<dbReference type="EMBL" id="JAPZBQ010000005">
    <property type="protein sequence ID" value="KAJ5329332.1"/>
    <property type="molecule type" value="Genomic_DNA"/>
</dbReference>
<comment type="caution">
    <text evidence="6">The sequence shown here is derived from an EMBL/GenBank/DDBJ whole genome shotgun (WGS) entry which is preliminary data.</text>
</comment>
<evidence type="ECO:0000256" key="4">
    <source>
        <dbReference type="SAM" id="MobiDB-lite"/>
    </source>
</evidence>
<feature type="compositionally biased region" description="Basic and acidic residues" evidence="4">
    <location>
        <begin position="102"/>
        <end position="122"/>
    </location>
</feature>
<keyword evidence="7" id="KW-1185">Reference proteome</keyword>
<dbReference type="Proteomes" id="UP001148299">
    <property type="component" value="Unassembled WGS sequence"/>
</dbReference>